<dbReference type="InterPro" id="IPR000396">
    <property type="entry name" value="Pdiesterase2"/>
</dbReference>
<protein>
    <submittedName>
        <fullName evidence="2">BA75_04128T0</fullName>
    </submittedName>
</protein>
<dbReference type="CDD" id="cd07735">
    <property type="entry name" value="class_II_PDE_MBL-fold"/>
    <property type="match status" value="1"/>
</dbReference>
<dbReference type="GO" id="GO:1902660">
    <property type="term" value="P:negative regulation of glucose mediated signaling pathway"/>
    <property type="evidence" value="ECO:0007669"/>
    <property type="project" value="TreeGrafter"/>
</dbReference>
<gene>
    <name evidence="2" type="primary">PDE1</name>
    <name evidence="2" type="ORF">ATY40_BA7504128</name>
</gene>
<organism evidence="2 3">
    <name type="scientific">Komagataella pastoris</name>
    <name type="common">Yeast</name>
    <name type="synonym">Pichia pastoris</name>
    <dbReference type="NCBI Taxonomy" id="4922"/>
    <lineage>
        <taxon>Eukaryota</taxon>
        <taxon>Fungi</taxon>
        <taxon>Dikarya</taxon>
        <taxon>Ascomycota</taxon>
        <taxon>Saccharomycotina</taxon>
        <taxon>Pichiomycetes</taxon>
        <taxon>Pichiales</taxon>
        <taxon>Pichiaceae</taxon>
        <taxon>Komagataella</taxon>
    </lineage>
</organism>
<dbReference type="InterPro" id="IPR036866">
    <property type="entry name" value="RibonucZ/Hydroxyglut_hydro"/>
</dbReference>
<dbReference type="Gene3D" id="3.60.15.10">
    <property type="entry name" value="Ribonuclease Z/Hydroxyacylglutathione hydrolase-like"/>
    <property type="match status" value="1"/>
</dbReference>
<dbReference type="EMBL" id="CP014586">
    <property type="protein sequence ID" value="ANZ76579.1"/>
    <property type="molecule type" value="Genomic_DNA"/>
</dbReference>
<comment type="similarity">
    <text evidence="1">Belongs to the cyclic nucleotide phosphodiesterase class-II family.</text>
</comment>
<accession>A0A1B2JET4</accession>
<dbReference type="PANTHER" id="PTHR28283">
    <property type="entry name" value="3',5'-CYCLIC-NUCLEOTIDE PHOSPHODIESTERASE 1"/>
    <property type="match status" value="1"/>
</dbReference>
<dbReference type="GO" id="GO:0047555">
    <property type="term" value="F:3',5'-cyclic-GMP phosphodiesterase activity"/>
    <property type="evidence" value="ECO:0007669"/>
    <property type="project" value="TreeGrafter"/>
</dbReference>
<dbReference type="Pfam" id="PF02112">
    <property type="entry name" value="PDEase_II"/>
    <property type="match status" value="1"/>
</dbReference>
<dbReference type="OrthoDB" id="258495at2759"/>
<dbReference type="PIRSF" id="PIRSF000962">
    <property type="entry name" value="Cyc_nuc_PDEase"/>
    <property type="match status" value="1"/>
</dbReference>
<proteinExistence type="inferred from homology"/>
<keyword evidence="1" id="KW-0114">cAMP</keyword>
<evidence type="ECO:0000313" key="2">
    <source>
        <dbReference type="EMBL" id="ANZ76579.1"/>
    </source>
</evidence>
<sequence length="382" mass="43337">MTTEYFELTILGTSGGPVEGANCSLLIGQISEQIDSPTTDHVCIDAGTGIKGLNDILNYYNQFKSAKDVKSKFLNTKNYFAESFYPNCPSVAAYHSNPDSIFFPNSLQRYQKQTKGTNLQIADAFMNLHVSSYLITHCHLDHVSGLIVNAPMFYSEVYPHKLRKIYGGKCTMGQLHSSIFNNHVWPDLSEVAKPIIEFCSLDADNRSWVQLNEYMEFQLFPVAHGTIESHSAEPSIYHSSAFLLNMRKSQKKLLVFGDMESDLTSNTFYLQSLWNFISPYFHQLSGMVMECSTKNMPSDRPLYGHLTPHFIISEMLRLQEIIQTYNPELTLKGLNLVITHVKETMTEDDPRISILEQLELLNDKHKLGLVFSIALPGVSYKF</sequence>
<evidence type="ECO:0000256" key="1">
    <source>
        <dbReference type="PIRNR" id="PIRNR000962"/>
    </source>
</evidence>
<dbReference type="GO" id="GO:0004115">
    <property type="term" value="F:3',5'-cyclic-AMP phosphodiesterase activity"/>
    <property type="evidence" value="ECO:0007669"/>
    <property type="project" value="UniProtKB-UniRule"/>
</dbReference>
<keyword evidence="1" id="KW-0378">Hydrolase</keyword>
<dbReference type="Proteomes" id="UP000094565">
    <property type="component" value="Chromosome 3"/>
</dbReference>
<dbReference type="AlphaFoldDB" id="A0A1B2JET4"/>
<keyword evidence="3" id="KW-1185">Reference proteome</keyword>
<evidence type="ECO:0000313" key="3">
    <source>
        <dbReference type="Proteomes" id="UP000094565"/>
    </source>
</evidence>
<dbReference type="GO" id="GO:0006198">
    <property type="term" value="P:cAMP catabolic process"/>
    <property type="evidence" value="ECO:0007669"/>
    <property type="project" value="UniProtKB-UniRule"/>
</dbReference>
<dbReference type="SUPFAM" id="SSF56281">
    <property type="entry name" value="Metallo-hydrolase/oxidoreductase"/>
    <property type="match status" value="1"/>
</dbReference>
<dbReference type="PRINTS" id="PR00388">
    <property type="entry name" value="PDIESTERASE2"/>
</dbReference>
<dbReference type="PANTHER" id="PTHR28283:SF1">
    <property type="entry name" value="3',5'-CYCLIC-NUCLEOTIDE PHOSPHODIESTERASE 1"/>
    <property type="match status" value="1"/>
</dbReference>
<name>A0A1B2JET4_PICPA</name>
<reference evidence="2 3" key="1">
    <citation type="submission" date="2016-02" db="EMBL/GenBank/DDBJ databases">
        <title>Comparative genomic and transcriptomic foundation for Pichia pastoris.</title>
        <authorList>
            <person name="Love K.R."/>
            <person name="Shah K.A."/>
            <person name="Whittaker C.A."/>
            <person name="Wu J."/>
            <person name="Bartlett M.C."/>
            <person name="Ma D."/>
            <person name="Leeson R.L."/>
            <person name="Priest M."/>
            <person name="Young S.K."/>
            <person name="Love J.C."/>
        </authorList>
    </citation>
    <scope>NUCLEOTIDE SEQUENCE [LARGE SCALE GENOMIC DNA]</scope>
    <source>
        <strain evidence="2 3">ATCC 28485</strain>
    </source>
</reference>